<keyword evidence="5" id="KW-0472">Membrane</keyword>
<dbReference type="GO" id="GO:0006508">
    <property type="term" value="P:proteolysis"/>
    <property type="evidence" value="ECO:0007669"/>
    <property type="project" value="UniProtKB-KW"/>
</dbReference>
<protein>
    <submittedName>
        <fullName evidence="7">Serine protease Do-like HtrA</fullName>
        <ecNumber evidence="7">3.4.21.107</ecNumber>
    </submittedName>
</protein>
<feature type="compositionally biased region" description="Pro residues" evidence="4">
    <location>
        <begin position="43"/>
        <end position="52"/>
    </location>
</feature>
<feature type="domain" description="PDZ" evidence="6">
    <location>
        <begin position="321"/>
        <end position="406"/>
    </location>
</feature>
<name>A0A1A9GLS0_9ACTN</name>
<dbReference type="OrthoDB" id="9758917at2"/>
<dbReference type="Gene3D" id="2.40.10.10">
    <property type="entry name" value="Trypsin-like serine proteases"/>
    <property type="match status" value="2"/>
</dbReference>
<dbReference type="PANTHER" id="PTHR43343:SF3">
    <property type="entry name" value="PROTEASE DO-LIKE 8, CHLOROPLASTIC"/>
    <property type="match status" value="1"/>
</dbReference>
<dbReference type="STRING" id="1300347.I601_2187"/>
<dbReference type="PROSITE" id="PS50106">
    <property type="entry name" value="PDZ"/>
    <property type="match status" value="1"/>
</dbReference>
<dbReference type="Pfam" id="PF13180">
    <property type="entry name" value="PDZ_2"/>
    <property type="match status" value="1"/>
</dbReference>
<accession>A0A1A9GLS0</accession>
<evidence type="ECO:0000259" key="6">
    <source>
        <dbReference type="PROSITE" id="PS50106"/>
    </source>
</evidence>
<dbReference type="Proteomes" id="UP000077868">
    <property type="component" value="Chromosome"/>
</dbReference>
<dbReference type="PRINTS" id="PR00834">
    <property type="entry name" value="PROTEASES2C"/>
</dbReference>
<dbReference type="GO" id="GO:0004252">
    <property type="term" value="F:serine-type endopeptidase activity"/>
    <property type="evidence" value="ECO:0007669"/>
    <property type="project" value="InterPro"/>
</dbReference>
<dbReference type="InterPro" id="IPR043504">
    <property type="entry name" value="Peptidase_S1_PA_chymotrypsin"/>
</dbReference>
<keyword evidence="2 7" id="KW-0645">Protease</keyword>
<feature type="region of interest" description="Disordered" evidence="4">
    <location>
        <begin position="1"/>
        <end position="52"/>
    </location>
</feature>
<keyword evidence="8" id="KW-1185">Reference proteome</keyword>
<gene>
    <name evidence="7" type="primary">htrA</name>
    <name evidence="7" type="ORF">I601_2187</name>
</gene>
<keyword evidence="5" id="KW-0812">Transmembrane</keyword>
<dbReference type="AlphaFoldDB" id="A0A1A9GLS0"/>
<keyword evidence="3 7" id="KW-0378">Hydrolase</keyword>
<dbReference type="InterPro" id="IPR001478">
    <property type="entry name" value="PDZ"/>
</dbReference>
<dbReference type="SMART" id="SM00228">
    <property type="entry name" value="PDZ"/>
    <property type="match status" value="1"/>
</dbReference>
<evidence type="ECO:0000256" key="3">
    <source>
        <dbReference type="ARBA" id="ARBA00022801"/>
    </source>
</evidence>
<evidence type="ECO:0000256" key="5">
    <source>
        <dbReference type="SAM" id="Phobius"/>
    </source>
</evidence>
<dbReference type="Gene3D" id="2.30.42.10">
    <property type="match status" value="1"/>
</dbReference>
<reference evidence="7 8" key="1">
    <citation type="submission" date="2016-03" db="EMBL/GenBank/DDBJ databases">
        <title>Complete genome sequence of a soil Actinobacterium, Nocardioides dokdonensis FR1436.</title>
        <authorList>
            <person name="Kwon S.-K."/>
            <person name="Kim K."/>
            <person name="Kim J.F."/>
        </authorList>
    </citation>
    <scope>NUCLEOTIDE SEQUENCE [LARGE SCALE GENOMIC DNA]</scope>
    <source>
        <strain evidence="7 8">FR1436</strain>
    </source>
</reference>
<dbReference type="SUPFAM" id="SSF50494">
    <property type="entry name" value="Trypsin-like serine proteases"/>
    <property type="match status" value="1"/>
</dbReference>
<comment type="similarity">
    <text evidence="1">Belongs to the peptidase S1C family.</text>
</comment>
<dbReference type="InterPro" id="IPR001940">
    <property type="entry name" value="Peptidase_S1C"/>
</dbReference>
<dbReference type="PANTHER" id="PTHR43343">
    <property type="entry name" value="PEPTIDASE S12"/>
    <property type="match status" value="1"/>
</dbReference>
<dbReference type="InterPro" id="IPR009003">
    <property type="entry name" value="Peptidase_S1_PA"/>
</dbReference>
<feature type="compositionally biased region" description="Pro residues" evidence="4">
    <location>
        <begin position="7"/>
        <end position="34"/>
    </location>
</feature>
<dbReference type="KEGG" id="ndk:I601_2187"/>
<dbReference type="InterPro" id="IPR036034">
    <property type="entry name" value="PDZ_sf"/>
</dbReference>
<evidence type="ECO:0000313" key="7">
    <source>
        <dbReference type="EMBL" id="ANH38612.1"/>
    </source>
</evidence>
<sequence>MSDDEQPPYPEQSPAPAPLPAPAPEPLLGPPPAPYAGYGQAPAPRPAAPPAPRARISGWVWPLVTALALLVGLVGGLVGGAVITVIDRDDLGTVGEGLAGVDTISRAPLKAEDGSVAAVAETLLPATVQIVAEFGSDDEGATGSGFILDRQGHVITNNHVVADAADGGKIQVVDQDGSRYAASVVGRSPVYDLAVLAVPGLEGTEPASLGASSALRVGETVVAIGSPLGLSSTVTSGIVSALQRPVTTGDSANESSYINAVQTDAAINPGNSGGPLVNLLGQVVGVNSAIATTGGGSFGGGSSGNIGVGFAIPMEQVKITADQILRTGEARYPVIGAQVQTGREDGRGARIEEVVDGSAAEDGGLEKGDLVVEVDGDRVTDGIALIVAIRAHQSGETIEFTVLRDGSEERVEITLRPEVG</sequence>
<evidence type="ECO:0000256" key="4">
    <source>
        <dbReference type="SAM" id="MobiDB-lite"/>
    </source>
</evidence>
<dbReference type="Pfam" id="PF13365">
    <property type="entry name" value="Trypsin_2"/>
    <property type="match status" value="1"/>
</dbReference>
<proteinExistence type="inferred from homology"/>
<dbReference type="EMBL" id="CP015079">
    <property type="protein sequence ID" value="ANH38612.1"/>
    <property type="molecule type" value="Genomic_DNA"/>
</dbReference>
<dbReference type="SUPFAM" id="SSF50156">
    <property type="entry name" value="PDZ domain-like"/>
    <property type="match status" value="1"/>
</dbReference>
<dbReference type="InterPro" id="IPR051201">
    <property type="entry name" value="Chloro_Bact_Ser_Proteases"/>
</dbReference>
<dbReference type="RefSeq" id="WP_068109339.1">
    <property type="nucleotide sequence ID" value="NZ_CP015079.1"/>
</dbReference>
<evidence type="ECO:0000256" key="2">
    <source>
        <dbReference type="ARBA" id="ARBA00022670"/>
    </source>
</evidence>
<keyword evidence="5" id="KW-1133">Transmembrane helix</keyword>
<feature type="transmembrane region" description="Helical" evidence="5">
    <location>
        <begin position="59"/>
        <end position="86"/>
    </location>
</feature>
<dbReference type="EC" id="3.4.21.107" evidence="7"/>
<evidence type="ECO:0000313" key="8">
    <source>
        <dbReference type="Proteomes" id="UP000077868"/>
    </source>
</evidence>
<evidence type="ECO:0000256" key="1">
    <source>
        <dbReference type="ARBA" id="ARBA00010541"/>
    </source>
</evidence>
<dbReference type="PATRIC" id="fig|1300347.3.peg.2182"/>
<organism evidence="7 8">
    <name type="scientific">Nocardioides dokdonensis FR1436</name>
    <dbReference type="NCBI Taxonomy" id="1300347"/>
    <lineage>
        <taxon>Bacteria</taxon>
        <taxon>Bacillati</taxon>
        <taxon>Actinomycetota</taxon>
        <taxon>Actinomycetes</taxon>
        <taxon>Propionibacteriales</taxon>
        <taxon>Nocardioidaceae</taxon>
        <taxon>Nocardioides</taxon>
    </lineage>
</organism>